<proteinExistence type="predicted"/>
<comment type="caution">
    <text evidence="1">The sequence shown here is derived from an EMBL/GenBank/DDBJ whole genome shotgun (WGS) entry which is preliminary data.</text>
</comment>
<dbReference type="InterPro" id="IPR045607">
    <property type="entry name" value="DUF6452"/>
</dbReference>
<name>A0A0A2MUB3_9FLAO</name>
<evidence type="ECO:0000313" key="1">
    <source>
        <dbReference type="EMBL" id="KGO95171.1"/>
    </source>
</evidence>
<evidence type="ECO:0000313" key="2">
    <source>
        <dbReference type="Proteomes" id="UP000030111"/>
    </source>
</evidence>
<sequence length="158" mass="17518">MVSCEKDDICAEGTATTPSLVVEFYDKSDEATLTNVNGLKYFVEGMTDTISPGSVSSIRVPLRVDATSTKWGFVYYRPNTSLVTPNTDFLEFKYIPRTEYVSRACGYKTLFTLDLPAAGAPNPVLTNGTDATSLWIDHVDVITPNIENEDDVHIKIYF</sequence>
<dbReference type="eggNOG" id="ENOG50331A0">
    <property type="taxonomic scope" value="Bacteria"/>
</dbReference>
<dbReference type="Pfam" id="PF20050">
    <property type="entry name" value="DUF6452"/>
    <property type="match status" value="1"/>
</dbReference>
<reference evidence="1 2" key="1">
    <citation type="submission" date="2013-09" db="EMBL/GenBank/DDBJ databases">
        <authorList>
            <person name="Zeng Z."/>
            <person name="Chen C."/>
        </authorList>
    </citation>
    <scope>NUCLEOTIDE SEQUENCE [LARGE SCALE GENOMIC DNA]</scope>
    <source>
        <strain evidence="1 2">WB 4.1-42</strain>
    </source>
</reference>
<dbReference type="AlphaFoldDB" id="A0A0A2MUB3"/>
<dbReference type="EMBL" id="JRLY01000001">
    <property type="protein sequence ID" value="KGO95171.1"/>
    <property type="molecule type" value="Genomic_DNA"/>
</dbReference>
<keyword evidence="2" id="KW-1185">Reference proteome</keyword>
<protein>
    <submittedName>
        <fullName evidence="1">Uncharacterized protein</fullName>
    </submittedName>
</protein>
<gene>
    <name evidence="1" type="ORF">Q766_03490</name>
</gene>
<dbReference type="Proteomes" id="UP000030111">
    <property type="component" value="Unassembled WGS sequence"/>
</dbReference>
<organism evidence="1 2">
    <name type="scientific">Flavobacterium subsaxonicum WB 4.1-42 = DSM 21790</name>
    <dbReference type="NCBI Taxonomy" id="1121898"/>
    <lineage>
        <taxon>Bacteria</taxon>
        <taxon>Pseudomonadati</taxon>
        <taxon>Bacteroidota</taxon>
        <taxon>Flavobacteriia</taxon>
        <taxon>Flavobacteriales</taxon>
        <taxon>Flavobacteriaceae</taxon>
        <taxon>Flavobacterium</taxon>
    </lineage>
</organism>
<accession>A0A0A2MUB3</accession>
<dbReference type="STRING" id="1121898.GCA_000422725_01167"/>